<name>A0A7J8IDH2_MOLMO</name>
<protein>
    <submittedName>
        <fullName evidence="1">TBC1 domain family member 9B</fullName>
    </submittedName>
</protein>
<evidence type="ECO:0000313" key="2">
    <source>
        <dbReference type="Proteomes" id="UP000550707"/>
    </source>
</evidence>
<reference evidence="1 2" key="1">
    <citation type="journal article" date="2020" name="Nature">
        <title>Six reference-quality genomes reveal evolution of bat adaptations.</title>
        <authorList>
            <person name="Jebb D."/>
            <person name="Huang Z."/>
            <person name="Pippel M."/>
            <person name="Hughes G.M."/>
            <person name="Lavrichenko K."/>
            <person name="Devanna P."/>
            <person name="Winkler S."/>
            <person name="Jermiin L.S."/>
            <person name="Skirmuntt E.C."/>
            <person name="Katzourakis A."/>
            <person name="Burkitt-Gray L."/>
            <person name="Ray D.A."/>
            <person name="Sullivan K.A.M."/>
            <person name="Roscito J.G."/>
            <person name="Kirilenko B.M."/>
            <person name="Davalos L.M."/>
            <person name="Corthals A.P."/>
            <person name="Power M.L."/>
            <person name="Jones G."/>
            <person name="Ransome R.D."/>
            <person name="Dechmann D.K.N."/>
            <person name="Locatelli A.G."/>
            <person name="Puechmaille S.J."/>
            <person name="Fedrigo O."/>
            <person name="Jarvis E.D."/>
            <person name="Hiller M."/>
            <person name="Vernes S.C."/>
            <person name="Myers E.W."/>
            <person name="Teeling E.C."/>
        </authorList>
    </citation>
    <scope>NUCLEOTIDE SEQUENCE [LARGE SCALE GENOMIC DNA]</scope>
    <source>
        <strain evidence="1">MMolMol1</strain>
        <tissue evidence="1">Muscle</tissue>
    </source>
</reference>
<sequence>MGRAGSGGAHQWETHLCPGLRRMALRRDMVSSCPYPPFSVSTALSPEEAESALEATHYFIEDSSLEGKNTNAIIATVYNTSRDEWRWRRMVGAFLEKCFSCSTQLFC</sequence>
<organism evidence="1 2">
    <name type="scientific">Molossus molossus</name>
    <name type="common">Pallas' mastiff bat</name>
    <name type="synonym">Vespertilio molossus</name>
    <dbReference type="NCBI Taxonomy" id="27622"/>
    <lineage>
        <taxon>Eukaryota</taxon>
        <taxon>Metazoa</taxon>
        <taxon>Chordata</taxon>
        <taxon>Craniata</taxon>
        <taxon>Vertebrata</taxon>
        <taxon>Euteleostomi</taxon>
        <taxon>Mammalia</taxon>
        <taxon>Eutheria</taxon>
        <taxon>Laurasiatheria</taxon>
        <taxon>Chiroptera</taxon>
        <taxon>Yangochiroptera</taxon>
        <taxon>Molossidae</taxon>
        <taxon>Molossus</taxon>
    </lineage>
</organism>
<dbReference type="Proteomes" id="UP000550707">
    <property type="component" value="Unassembled WGS sequence"/>
</dbReference>
<accession>A0A7J8IDH2</accession>
<keyword evidence="2" id="KW-1185">Reference proteome</keyword>
<proteinExistence type="predicted"/>
<gene>
    <name evidence="1" type="ORF">HJG59_017851</name>
</gene>
<evidence type="ECO:0000313" key="1">
    <source>
        <dbReference type="EMBL" id="KAF6482310.1"/>
    </source>
</evidence>
<comment type="caution">
    <text evidence="1">The sequence shown here is derived from an EMBL/GenBank/DDBJ whole genome shotgun (WGS) entry which is preliminary data.</text>
</comment>
<dbReference type="AlphaFoldDB" id="A0A7J8IDH2"/>
<dbReference type="EMBL" id="JACASF010000004">
    <property type="protein sequence ID" value="KAF6482310.1"/>
    <property type="molecule type" value="Genomic_DNA"/>
</dbReference>